<sequence>MANFGGRRIIDGKIAWLVSYLKEHSLPSSMSIAGFVTTGKLMHENVIKTV</sequence>
<name>A0AAV1RHC9_9ROSI</name>
<evidence type="ECO:0000313" key="2">
    <source>
        <dbReference type="Proteomes" id="UP001314170"/>
    </source>
</evidence>
<gene>
    <name evidence="1" type="ORF">DCAF_LOCUS10186</name>
</gene>
<dbReference type="AlphaFoldDB" id="A0AAV1RHC9"/>
<accession>A0AAV1RHC9</accession>
<proteinExistence type="predicted"/>
<dbReference type="Proteomes" id="UP001314170">
    <property type="component" value="Unassembled WGS sequence"/>
</dbReference>
<dbReference type="EMBL" id="CAWUPB010000957">
    <property type="protein sequence ID" value="CAK7335055.1"/>
    <property type="molecule type" value="Genomic_DNA"/>
</dbReference>
<organism evidence="1 2">
    <name type="scientific">Dovyalis caffra</name>
    <dbReference type="NCBI Taxonomy" id="77055"/>
    <lineage>
        <taxon>Eukaryota</taxon>
        <taxon>Viridiplantae</taxon>
        <taxon>Streptophyta</taxon>
        <taxon>Embryophyta</taxon>
        <taxon>Tracheophyta</taxon>
        <taxon>Spermatophyta</taxon>
        <taxon>Magnoliopsida</taxon>
        <taxon>eudicotyledons</taxon>
        <taxon>Gunneridae</taxon>
        <taxon>Pentapetalae</taxon>
        <taxon>rosids</taxon>
        <taxon>fabids</taxon>
        <taxon>Malpighiales</taxon>
        <taxon>Salicaceae</taxon>
        <taxon>Flacourtieae</taxon>
        <taxon>Dovyalis</taxon>
    </lineage>
</organism>
<evidence type="ECO:0000313" key="1">
    <source>
        <dbReference type="EMBL" id="CAK7335055.1"/>
    </source>
</evidence>
<reference evidence="1 2" key="1">
    <citation type="submission" date="2024-01" db="EMBL/GenBank/DDBJ databases">
        <authorList>
            <person name="Waweru B."/>
        </authorList>
    </citation>
    <scope>NUCLEOTIDE SEQUENCE [LARGE SCALE GENOMIC DNA]</scope>
</reference>
<keyword evidence="2" id="KW-1185">Reference proteome</keyword>
<protein>
    <submittedName>
        <fullName evidence="1">Uncharacterized protein</fullName>
    </submittedName>
</protein>
<comment type="caution">
    <text evidence="1">The sequence shown here is derived from an EMBL/GenBank/DDBJ whole genome shotgun (WGS) entry which is preliminary data.</text>
</comment>